<dbReference type="InterPro" id="IPR025824">
    <property type="entry name" value="OB-fold_nuc-bd_dom"/>
</dbReference>
<gene>
    <name evidence="5" type="primary">xseA</name>
    <name evidence="10" type="ORF">FCL54_15725</name>
</gene>
<comment type="similarity">
    <text evidence="5 6">Belongs to the XseA family.</text>
</comment>
<keyword evidence="4 5" id="KW-0269">Exonuclease</keyword>
<dbReference type="GO" id="GO:0009318">
    <property type="term" value="C:exodeoxyribonuclease VII complex"/>
    <property type="evidence" value="ECO:0007669"/>
    <property type="project" value="UniProtKB-UniRule"/>
</dbReference>
<dbReference type="RefSeq" id="WP_138127695.1">
    <property type="nucleotide sequence ID" value="NZ_SWLG01000011.1"/>
</dbReference>
<dbReference type="InterPro" id="IPR020579">
    <property type="entry name" value="Exonuc_VII_lsu_C"/>
</dbReference>
<dbReference type="EMBL" id="SWLG01000011">
    <property type="protein sequence ID" value="TLS36377.1"/>
    <property type="molecule type" value="Genomic_DNA"/>
</dbReference>
<dbReference type="PANTHER" id="PTHR30008:SF0">
    <property type="entry name" value="EXODEOXYRIBONUCLEASE 7 LARGE SUBUNIT"/>
    <property type="match status" value="1"/>
</dbReference>
<keyword evidence="1 5" id="KW-0963">Cytoplasm</keyword>
<sequence length="452" mass="51594">MDQNRYITVTALTRHIKRKLETDDRLQNVWIRGELSNFKVHSRGHMYFTLKDECSRIQSVMFAGNNRFLKFRPESGMKVLIRGEVSVYEPHGSYQLYAKEMQPDGIGNLYLAYEQLKKKLELEGLFEDALKKSIPAFPREIAVVTSPTGAAVRDIITTVKRRFPVARVTVFPVLVQGGNAAPSIAKAIHRANETGGYDVLIVGRGGGSIEELWAFNEEIVARSIHLSQIPVISAVGHETDFTIADFVADLRAPTPTGAAELAVPSLKELYDRLVQRKHRLLRVSKERLRNERERLSTLQKSYAFRYPQQLIRQKEQELDQLTERFKRELARLYVQKNEKWIQATKDLQRNHPQKKLQEALEKHSDLTGSLTKEMGKVLKEKQFAFHQSLAKLNALSPLKVMERGYNLAYVNEDTLVKSVKQVSPGDAVKLQVQDGTIDCQVWGIEESERNGR</sequence>
<evidence type="ECO:0000256" key="3">
    <source>
        <dbReference type="ARBA" id="ARBA00022801"/>
    </source>
</evidence>
<evidence type="ECO:0000313" key="10">
    <source>
        <dbReference type="EMBL" id="TLS36377.1"/>
    </source>
</evidence>
<evidence type="ECO:0000256" key="7">
    <source>
        <dbReference type="SAM" id="Coils"/>
    </source>
</evidence>
<comment type="caution">
    <text evidence="10">The sequence shown here is derived from an EMBL/GenBank/DDBJ whole genome shotgun (WGS) entry which is preliminary data.</text>
</comment>
<comment type="function">
    <text evidence="5">Bidirectionally degrades single-stranded DNA into large acid-insoluble oligonucleotides, which are then degraded further into small acid-soluble oligonucleotides.</text>
</comment>
<evidence type="ECO:0000256" key="2">
    <source>
        <dbReference type="ARBA" id="ARBA00022722"/>
    </source>
</evidence>
<keyword evidence="2 5" id="KW-0540">Nuclease</keyword>
<evidence type="ECO:0000256" key="1">
    <source>
        <dbReference type="ARBA" id="ARBA00022490"/>
    </source>
</evidence>
<evidence type="ECO:0000256" key="4">
    <source>
        <dbReference type="ARBA" id="ARBA00022839"/>
    </source>
</evidence>
<keyword evidence="11" id="KW-1185">Reference proteome</keyword>
<name>A0A5R9EYW6_9BACL</name>
<dbReference type="GO" id="GO:0003676">
    <property type="term" value="F:nucleic acid binding"/>
    <property type="evidence" value="ECO:0007669"/>
    <property type="project" value="InterPro"/>
</dbReference>
<comment type="subunit">
    <text evidence="5">Heterooligomer composed of large and small subunits.</text>
</comment>
<feature type="domain" description="Exonuclease VII large subunit C-terminal" evidence="8">
    <location>
        <begin position="125"/>
        <end position="440"/>
    </location>
</feature>
<dbReference type="AlphaFoldDB" id="A0A5R9EYW6"/>
<evidence type="ECO:0000256" key="6">
    <source>
        <dbReference type="RuleBase" id="RU004355"/>
    </source>
</evidence>
<proteinExistence type="inferred from homology"/>
<dbReference type="EC" id="3.1.11.6" evidence="5"/>
<dbReference type="GO" id="GO:0006308">
    <property type="term" value="P:DNA catabolic process"/>
    <property type="evidence" value="ECO:0007669"/>
    <property type="project" value="UniProtKB-UniRule"/>
</dbReference>
<evidence type="ECO:0000259" key="8">
    <source>
        <dbReference type="Pfam" id="PF02601"/>
    </source>
</evidence>
<dbReference type="GO" id="GO:0008855">
    <property type="term" value="F:exodeoxyribonuclease VII activity"/>
    <property type="evidence" value="ECO:0007669"/>
    <property type="project" value="UniProtKB-UniRule"/>
</dbReference>
<dbReference type="HAMAP" id="MF_00378">
    <property type="entry name" value="Exonuc_7_L"/>
    <property type="match status" value="1"/>
</dbReference>
<dbReference type="OrthoDB" id="9802795at2"/>
<reference evidence="10 11" key="1">
    <citation type="submission" date="2019-04" db="EMBL/GenBank/DDBJ databases">
        <title>Bacillus caeni sp. nov., a bacterium isolated from mangrove sediment.</title>
        <authorList>
            <person name="Huang H."/>
            <person name="Mo K."/>
            <person name="Hu Y."/>
        </authorList>
    </citation>
    <scope>NUCLEOTIDE SEQUENCE [LARGE SCALE GENOMIC DNA]</scope>
    <source>
        <strain evidence="10 11">HB172195</strain>
    </source>
</reference>
<comment type="subcellular location">
    <subcellularLocation>
        <location evidence="5 6">Cytoplasm</location>
    </subcellularLocation>
</comment>
<evidence type="ECO:0000259" key="9">
    <source>
        <dbReference type="Pfam" id="PF13742"/>
    </source>
</evidence>
<dbReference type="InterPro" id="IPR003753">
    <property type="entry name" value="Exonuc_VII_L"/>
</dbReference>
<accession>A0A5R9EYW6</accession>
<dbReference type="Pfam" id="PF02601">
    <property type="entry name" value="Exonuc_VII_L"/>
    <property type="match status" value="1"/>
</dbReference>
<keyword evidence="3 5" id="KW-0378">Hydrolase</keyword>
<dbReference type="Proteomes" id="UP000308230">
    <property type="component" value="Unassembled WGS sequence"/>
</dbReference>
<dbReference type="Pfam" id="PF13742">
    <property type="entry name" value="tRNA_anti_2"/>
    <property type="match status" value="1"/>
</dbReference>
<evidence type="ECO:0000256" key="5">
    <source>
        <dbReference type="HAMAP-Rule" id="MF_00378"/>
    </source>
</evidence>
<dbReference type="NCBIfam" id="TIGR00237">
    <property type="entry name" value="xseA"/>
    <property type="match status" value="1"/>
</dbReference>
<dbReference type="GO" id="GO:0005737">
    <property type="term" value="C:cytoplasm"/>
    <property type="evidence" value="ECO:0007669"/>
    <property type="project" value="UniProtKB-SubCell"/>
</dbReference>
<evidence type="ECO:0000313" key="11">
    <source>
        <dbReference type="Proteomes" id="UP000308230"/>
    </source>
</evidence>
<feature type="coiled-coil region" evidence="7">
    <location>
        <begin position="281"/>
        <end position="331"/>
    </location>
</feature>
<keyword evidence="7" id="KW-0175">Coiled coil</keyword>
<dbReference type="PANTHER" id="PTHR30008">
    <property type="entry name" value="EXODEOXYRIBONUCLEASE 7 LARGE SUBUNIT"/>
    <property type="match status" value="1"/>
</dbReference>
<comment type="catalytic activity">
    <reaction evidence="5 6">
        <text>Exonucleolytic cleavage in either 5'- to 3'- or 3'- to 5'-direction to yield nucleoside 5'-phosphates.</text>
        <dbReference type="EC" id="3.1.11.6"/>
    </reaction>
</comment>
<dbReference type="CDD" id="cd04489">
    <property type="entry name" value="ExoVII_LU_OBF"/>
    <property type="match status" value="1"/>
</dbReference>
<feature type="domain" description="OB-fold nucleic acid binding" evidence="9">
    <location>
        <begin position="7"/>
        <end position="102"/>
    </location>
</feature>
<protein>
    <recommendedName>
        <fullName evidence="5">Exodeoxyribonuclease 7 large subunit</fullName>
        <ecNumber evidence="5">3.1.11.6</ecNumber>
    </recommendedName>
    <alternativeName>
        <fullName evidence="5">Exodeoxyribonuclease VII large subunit</fullName>
        <shortName evidence="5">Exonuclease VII large subunit</shortName>
    </alternativeName>
</protein>
<organism evidence="10 11">
    <name type="scientific">Exobacillus caeni</name>
    <dbReference type="NCBI Taxonomy" id="2574798"/>
    <lineage>
        <taxon>Bacteria</taxon>
        <taxon>Bacillati</taxon>
        <taxon>Bacillota</taxon>
        <taxon>Bacilli</taxon>
        <taxon>Bacillales</taxon>
        <taxon>Guptibacillaceae</taxon>
        <taxon>Exobacillus</taxon>
    </lineage>
</organism>